<proteinExistence type="predicted"/>
<feature type="transmembrane region" description="Helical" evidence="1">
    <location>
        <begin position="41"/>
        <end position="61"/>
    </location>
</feature>
<dbReference type="AlphaFoldDB" id="A0A5M8RV97"/>
<reference evidence="2 3" key="1">
    <citation type="submission" date="2018-08" db="EMBL/GenBank/DDBJ databases">
        <title>Bacillus phenotypic plasticity.</title>
        <authorList>
            <person name="Hurtado E."/>
        </authorList>
    </citation>
    <scope>NUCLEOTIDE SEQUENCE [LARGE SCALE GENOMIC DNA]</scope>
    <source>
        <strain evidence="2 3">427</strain>
    </source>
</reference>
<evidence type="ECO:0000313" key="3">
    <source>
        <dbReference type="Proteomes" id="UP000324326"/>
    </source>
</evidence>
<gene>
    <name evidence="2" type="ORF">DX927_11075</name>
</gene>
<protein>
    <submittedName>
        <fullName evidence="2">Uncharacterized protein</fullName>
    </submittedName>
</protein>
<keyword evidence="1" id="KW-0812">Transmembrane</keyword>
<keyword evidence="1" id="KW-1133">Transmembrane helix</keyword>
<dbReference type="EMBL" id="QSND01000002">
    <property type="protein sequence ID" value="KAA6451310.1"/>
    <property type="molecule type" value="Genomic_DNA"/>
</dbReference>
<dbReference type="Proteomes" id="UP000324326">
    <property type="component" value="Unassembled WGS sequence"/>
</dbReference>
<feature type="transmembrane region" description="Helical" evidence="1">
    <location>
        <begin position="12"/>
        <end position="35"/>
    </location>
</feature>
<comment type="caution">
    <text evidence="2">The sequence shown here is derived from an EMBL/GenBank/DDBJ whole genome shotgun (WGS) entry which is preliminary data.</text>
</comment>
<name>A0A5M8RV97_9BACI</name>
<keyword evidence="1" id="KW-0472">Membrane</keyword>
<evidence type="ECO:0000256" key="1">
    <source>
        <dbReference type="SAM" id="Phobius"/>
    </source>
</evidence>
<accession>A0A5M8RV97</accession>
<evidence type="ECO:0000313" key="2">
    <source>
        <dbReference type="EMBL" id="KAA6451310.1"/>
    </source>
</evidence>
<organism evidence="2 3">
    <name type="scientific">Bacillus swezeyi</name>
    <dbReference type="NCBI Taxonomy" id="1925020"/>
    <lineage>
        <taxon>Bacteria</taxon>
        <taxon>Bacillati</taxon>
        <taxon>Bacillota</taxon>
        <taxon>Bacilli</taxon>
        <taxon>Bacillales</taxon>
        <taxon>Bacillaceae</taxon>
        <taxon>Bacillus</taxon>
    </lineage>
</organism>
<sequence>MIKQLKLLIKCYLEVIKAIVGILVFFAFLFLLVFLTFKHPVLSFTIMLFIFISSIAFAGFFTKLRVQRKRNEIKEKPKFKWNKEWLGFTILIVLDQDSCQEAIHTK</sequence>
<dbReference type="RefSeq" id="WP_148957207.1">
    <property type="nucleotide sequence ID" value="NZ_QSND01000002.1"/>
</dbReference>